<evidence type="ECO:0000256" key="6">
    <source>
        <dbReference type="ARBA" id="ARBA00023136"/>
    </source>
</evidence>
<evidence type="ECO:0000313" key="10">
    <source>
        <dbReference type="Proteomes" id="UP000549009"/>
    </source>
</evidence>
<comment type="subcellular location">
    <subcellularLocation>
        <location evidence="1">Cell membrane</location>
        <topology evidence="1">Multi-pass membrane protein</topology>
    </subcellularLocation>
</comment>
<dbReference type="PANTHER" id="PTHR23517:SF2">
    <property type="entry name" value="MULTIDRUG RESISTANCE PROTEIN MDTH"/>
    <property type="match status" value="1"/>
</dbReference>
<feature type="compositionally biased region" description="Gly residues" evidence="7">
    <location>
        <begin position="571"/>
        <end position="582"/>
    </location>
</feature>
<protein>
    <recommendedName>
        <fullName evidence="11">MFS transporter</fullName>
    </recommendedName>
</protein>
<evidence type="ECO:0000313" key="9">
    <source>
        <dbReference type="EMBL" id="MBB5104035.1"/>
    </source>
</evidence>
<evidence type="ECO:0000256" key="1">
    <source>
        <dbReference type="ARBA" id="ARBA00004651"/>
    </source>
</evidence>
<evidence type="ECO:0000256" key="8">
    <source>
        <dbReference type="SAM" id="Phobius"/>
    </source>
</evidence>
<keyword evidence="10" id="KW-1185">Reference proteome</keyword>
<dbReference type="GO" id="GO:0005886">
    <property type="term" value="C:plasma membrane"/>
    <property type="evidence" value="ECO:0007669"/>
    <property type="project" value="UniProtKB-SubCell"/>
</dbReference>
<feature type="transmembrane region" description="Helical" evidence="8">
    <location>
        <begin position="242"/>
        <end position="261"/>
    </location>
</feature>
<dbReference type="InterPro" id="IPR036259">
    <property type="entry name" value="MFS_trans_sf"/>
</dbReference>
<dbReference type="Proteomes" id="UP000549009">
    <property type="component" value="Unassembled WGS sequence"/>
</dbReference>
<evidence type="ECO:0000256" key="7">
    <source>
        <dbReference type="SAM" id="MobiDB-lite"/>
    </source>
</evidence>
<evidence type="ECO:0000256" key="3">
    <source>
        <dbReference type="ARBA" id="ARBA00022475"/>
    </source>
</evidence>
<dbReference type="AlphaFoldDB" id="A0A7W8EUV7"/>
<evidence type="ECO:0000256" key="5">
    <source>
        <dbReference type="ARBA" id="ARBA00022989"/>
    </source>
</evidence>
<dbReference type="EMBL" id="JACHJD010000004">
    <property type="protein sequence ID" value="MBB5104035.1"/>
    <property type="molecule type" value="Genomic_DNA"/>
</dbReference>
<feature type="transmembrane region" description="Helical" evidence="8">
    <location>
        <begin position="282"/>
        <end position="300"/>
    </location>
</feature>
<keyword evidence="6 8" id="KW-0472">Membrane</keyword>
<feature type="transmembrane region" description="Helical" evidence="8">
    <location>
        <begin position="211"/>
        <end position="236"/>
    </location>
</feature>
<accession>A0A7W8EUV7</accession>
<name>A0A7W8EUV7_STRST</name>
<keyword evidence="2" id="KW-0813">Transport</keyword>
<dbReference type="Pfam" id="PF07690">
    <property type="entry name" value="MFS_1"/>
    <property type="match status" value="1"/>
</dbReference>
<gene>
    <name evidence="9" type="ORF">FHS40_003097</name>
</gene>
<keyword evidence="3" id="KW-1003">Cell membrane</keyword>
<reference evidence="9 10" key="1">
    <citation type="submission" date="2020-08" db="EMBL/GenBank/DDBJ databases">
        <title>Genomic Encyclopedia of Type Strains, Phase III (KMG-III): the genomes of soil and plant-associated and newly described type strains.</title>
        <authorList>
            <person name="Whitman W."/>
        </authorList>
    </citation>
    <scope>NUCLEOTIDE SEQUENCE [LARGE SCALE GENOMIC DNA]</scope>
    <source>
        <strain evidence="9 10">CECT 3146</strain>
    </source>
</reference>
<dbReference type="PANTHER" id="PTHR23517">
    <property type="entry name" value="RESISTANCE PROTEIN MDTM, PUTATIVE-RELATED-RELATED"/>
    <property type="match status" value="1"/>
</dbReference>
<keyword evidence="5 8" id="KW-1133">Transmembrane helix</keyword>
<sequence>MTTPRLLPARGPLRLLALAQLSNSVGDGAYYVTSALYFTHVVGLAPARIGLGLTVAWAVGSVVGVPLGRLADRRGPRGTAVLLALATAAAVASFLVVRGFVPFVLSALVYATAQSGLAAARQALLAGLVTRDERTGALAHLQSTLNAGLAVGAALGGLALHHGGEAAYLSVFALDAASFVACAYVLGRLPAVAPAPAVPGDRLVVLKDRPYVVVTALNTVLLLRMPLLSLGVPLWLTERTQAPAWLVSALFVLNTLGVMAFQVRTARAVSGVPTAVRAVRRSGLLMLLTCAVFALSAVDAGPWEAAGVLVVGSLVLLAAEMLQSAGSWQLGFDLAPAGRIGEYQGFFGTGVTVARTLGPMVLTALLVEWGTPGWLVLGGMILAASYAMGPAARWAETDRAARSAAGRQARSAPGKATVQRGGSALALVRAGDLGRGQGDPVPRVDREDQGQDLGQFGLVEVGGGLRVDGVGDARVGEAGHRVGQRERRLLLGGEEVPGLAPDGHHVQPVLALARLARVVGVHVQAVRTAVEVRGADLDQLDQGGVEAVAGGGVQADDGLEDLRGDLGEVEAGGLGGGGGGLDDCGVVRHDHESTSHKDLG</sequence>
<dbReference type="Gene3D" id="1.20.1250.20">
    <property type="entry name" value="MFS general substrate transporter like domains"/>
    <property type="match status" value="1"/>
</dbReference>
<proteinExistence type="predicted"/>
<keyword evidence="4 8" id="KW-0812">Transmembrane</keyword>
<dbReference type="GO" id="GO:0022857">
    <property type="term" value="F:transmembrane transporter activity"/>
    <property type="evidence" value="ECO:0007669"/>
    <property type="project" value="InterPro"/>
</dbReference>
<evidence type="ECO:0000256" key="4">
    <source>
        <dbReference type="ARBA" id="ARBA00022692"/>
    </source>
</evidence>
<dbReference type="SUPFAM" id="SSF103473">
    <property type="entry name" value="MFS general substrate transporter"/>
    <property type="match status" value="1"/>
</dbReference>
<feature type="transmembrane region" description="Helical" evidence="8">
    <location>
        <begin position="80"/>
        <end position="101"/>
    </location>
</feature>
<evidence type="ECO:0008006" key="11">
    <source>
        <dbReference type="Google" id="ProtNLM"/>
    </source>
</evidence>
<feature type="transmembrane region" description="Helical" evidence="8">
    <location>
        <begin position="373"/>
        <end position="392"/>
    </location>
</feature>
<feature type="transmembrane region" description="Helical" evidence="8">
    <location>
        <begin position="166"/>
        <end position="186"/>
    </location>
</feature>
<feature type="compositionally biased region" description="Basic and acidic residues" evidence="7">
    <location>
        <begin position="585"/>
        <end position="600"/>
    </location>
</feature>
<feature type="region of interest" description="Disordered" evidence="7">
    <location>
        <begin position="571"/>
        <end position="600"/>
    </location>
</feature>
<dbReference type="InterPro" id="IPR011701">
    <property type="entry name" value="MFS"/>
</dbReference>
<dbReference type="InterPro" id="IPR050171">
    <property type="entry name" value="MFS_Transporters"/>
</dbReference>
<comment type="caution">
    <text evidence="9">The sequence shown here is derived from an EMBL/GenBank/DDBJ whole genome shotgun (WGS) entry which is preliminary data.</text>
</comment>
<organism evidence="9 10">
    <name type="scientific">Streptomyces spectabilis</name>
    <dbReference type="NCBI Taxonomy" id="68270"/>
    <lineage>
        <taxon>Bacteria</taxon>
        <taxon>Bacillati</taxon>
        <taxon>Actinomycetota</taxon>
        <taxon>Actinomycetes</taxon>
        <taxon>Kitasatosporales</taxon>
        <taxon>Streptomycetaceae</taxon>
        <taxon>Streptomyces</taxon>
    </lineage>
</organism>
<feature type="transmembrane region" description="Helical" evidence="8">
    <location>
        <begin position="49"/>
        <end position="68"/>
    </location>
</feature>
<evidence type="ECO:0000256" key="2">
    <source>
        <dbReference type="ARBA" id="ARBA00022448"/>
    </source>
</evidence>